<evidence type="ECO:0000256" key="2">
    <source>
        <dbReference type="ARBA" id="ARBA00023125"/>
    </source>
</evidence>
<keyword evidence="1" id="KW-0805">Transcription regulation</keyword>
<evidence type="ECO:0000256" key="1">
    <source>
        <dbReference type="ARBA" id="ARBA00023015"/>
    </source>
</evidence>
<comment type="caution">
    <text evidence="6">The sequence shown here is derived from an EMBL/GenBank/DDBJ whole genome shotgun (WGS) entry which is preliminary data.</text>
</comment>
<dbReference type="InterPro" id="IPR011991">
    <property type="entry name" value="ArsR-like_HTH"/>
</dbReference>
<dbReference type="InterPro" id="IPR036390">
    <property type="entry name" value="WH_DNA-bd_sf"/>
</dbReference>
<dbReference type="AlphaFoldDB" id="A0A9X2G9P5"/>
<gene>
    <name evidence="6" type="ORF">HD597_000665</name>
</gene>
<dbReference type="InterPro" id="IPR014757">
    <property type="entry name" value="Tscrpt_reg_IclR_C"/>
</dbReference>
<keyword evidence="2 6" id="KW-0238">DNA-binding</keyword>
<keyword evidence="3" id="KW-0804">Transcription</keyword>
<evidence type="ECO:0000256" key="3">
    <source>
        <dbReference type="ARBA" id="ARBA00023163"/>
    </source>
</evidence>
<dbReference type="Pfam" id="PF09339">
    <property type="entry name" value="HTH_IclR"/>
    <property type="match status" value="1"/>
</dbReference>
<dbReference type="PANTHER" id="PTHR30136:SF24">
    <property type="entry name" value="HTH-TYPE TRANSCRIPTIONAL REPRESSOR ALLR"/>
    <property type="match status" value="1"/>
</dbReference>
<dbReference type="GO" id="GO:0003700">
    <property type="term" value="F:DNA-binding transcription factor activity"/>
    <property type="evidence" value="ECO:0007669"/>
    <property type="project" value="TreeGrafter"/>
</dbReference>
<dbReference type="InterPro" id="IPR005471">
    <property type="entry name" value="Tscrpt_reg_IclR_N"/>
</dbReference>
<dbReference type="InterPro" id="IPR036388">
    <property type="entry name" value="WH-like_DNA-bd_sf"/>
</dbReference>
<dbReference type="InterPro" id="IPR050707">
    <property type="entry name" value="HTH_MetabolicPath_Reg"/>
</dbReference>
<dbReference type="PROSITE" id="PS51078">
    <property type="entry name" value="ICLR_ED"/>
    <property type="match status" value="1"/>
</dbReference>
<dbReference type="SUPFAM" id="SSF55781">
    <property type="entry name" value="GAF domain-like"/>
    <property type="match status" value="1"/>
</dbReference>
<dbReference type="CDD" id="cd00090">
    <property type="entry name" value="HTH_ARSR"/>
    <property type="match status" value="1"/>
</dbReference>
<dbReference type="PANTHER" id="PTHR30136">
    <property type="entry name" value="HELIX-TURN-HELIX TRANSCRIPTIONAL REGULATOR, ICLR FAMILY"/>
    <property type="match status" value="1"/>
</dbReference>
<name>A0A9X2G9P5_9ACTN</name>
<evidence type="ECO:0000259" key="5">
    <source>
        <dbReference type="PROSITE" id="PS51078"/>
    </source>
</evidence>
<dbReference type="Gene3D" id="1.10.10.10">
    <property type="entry name" value="Winged helix-like DNA-binding domain superfamily/Winged helix DNA-binding domain"/>
    <property type="match status" value="1"/>
</dbReference>
<dbReference type="SUPFAM" id="SSF46785">
    <property type="entry name" value="Winged helix' DNA-binding domain"/>
    <property type="match status" value="1"/>
</dbReference>
<dbReference type="RefSeq" id="WP_253740178.1">
    <property type="nucleotide sequence ID" value="NZ_BAABKA010000025.1"/>
</dbReference>
<dbReference type="InterPro" id="IPR029016">
    <property type="entry name" value="GAF-like_dom_sf"/>
</dbReference>
<dbReference type="SMART" id="SM00346">
    <property type="entry name" value="HTH_ICLR"/>
    <property type="match status" value="1"/>
</dbReference>
<reference evidence="6" key="1">
    <citation type="submission" date="2022-06" db="EMBL/GenBank/DDBJ databases">
        <title>Sequencing the genomes of 1000 actinobacteria strains.</title>
        <authorList>
            <person name="Klenk H.-P."/>
        </authorList>
    </citation>
    <scope>NUCLEOTIDE SEQUENCE</scope>
    <source>
        <strain evidence="6">DSM 46694</strain>
    </source>
</reference>
<feature type="domain" description="HTH iclR-type" evidence="4">
    <location>
        <begin position="8"/>
        <end position="68"/>
    </location>
</feature>
<accession>A0A9X2G9P5</accession>
<evidence type="ECO:0000313" key="7">
    <source>
        <dbReference type="Proteomes" id="UP001139648"/>
    </source>
</evidence>
<proteinExistence type="predicted"/>
<feature type="domain" description="IclR-ED" evidence="5">
    <location>
        <begin position="69"/>
        <end position="248"/>
    </location>
</feature>
<dbReference type="GO" id="GO:0045892">
    <property type="term" value="P:negative regulation of DNA-templated transcription"/>
    <property type="evidence" value="ECO:0007669"/>
    <property type="project" value="TreeGrafter"/>
</dbReference>
<dbReference type="PROSITE" id="PS51077">
    <property type="entry name" value="HTH_ICLR"/>
    <property type="match status" value="1"/>
</dbReference>
<dbReference type="GO" id="GO:0003677">
    <property type="term" value="F:DNA binding"/>
    <property type="evidence" value="ECO:0007669"/>
    <property type="project" value="UniProtKB-KW"/>
</dbReference>
<evidence type="ECO:0000313" key="6">
    <source>
        <dbReference type="EMBL" id="MCP2353645.1"/>
    </source>
</evidence>
<keyword evidence="7" id="KW-1185">Reference proteome</keyword>
<dbReference type="Gene3D" id="3.30.450.40">
    <property type="match status" value="1"/>
</dbReference>
<dbReference type="EMBL" id="JAMZEB010000001">
    <property type="protein sequence ID" value="MCP2353645.1"/>
    <property type="molecule type" value="Genomic_DNA"/>
</dbReference>
<dbReference type="Proteomes" id="UP001139648">
    <property type="component" value="Unassembled WGS sequence"/>
</dbReference>
<protein>
    <submittedName>
        <fullName evidence="6">DNA-binding IclR family transcriptional regulator</fullName>
    </submittedName>
</protein>
<evidence type="ECO:0000259" key="4">
    <source>
        <dbReference type="PROSITE" id="PS51077"/>
    </source>
</evidence>
<sequence>MHPRSGEGTLPERIAAILSAFTPGDNLLGVTEIARRTNLPPSTVHRLAADLVSCGLLERHGTGVRLGLRLFELGQRVPRRRVLREAALPYMADLREATGHTVHLAVLEGREVVYLEILEAPGGPNLPSAVGGRLPAAATGVGKAILAFSPADVLDTVLAAGLPRLTAHTLTMPGLLSRQLETVRDHGVAYDREESRIGVLCAAAPILNEDSIAIAAISASGWSTRMRLDHVTSAVRTAALGLSRVVGRAA</sequence>
<dbReference type="Pfam" id="PF01614">
    <property type="entry name" value="IclR_C"/>
    <property type="match status" value="1"/>
</dbReference>
<organism evidence="6 7">
    <name type="scientific">Nonomuraea thailandensis</name>
    <dbReference type="NCBI Taxonomy" id="1188745"/>
    <lineage>
        <taxon>Bacteria</taxon>
        <taxon>Bacillati</taxon>
        <taxon>Actinomycetota</taxon>
        <taxon>Actinomycetes</taxon>
        <taxon>Streptosporangiales</taxon>
        <taxon>Streptosporangiaceae</taxon>
        <taxon>Nonomuraea</taxon>
    </lineage>
</organism>